<reference evidence="2" key="1">
    <citation type="journal article" date="2023" name="Mol. Phylogenet. Evol.">
        <title>Genome-scale phylogeny and comparative genomics of the fungal order Sordariales.</title>
        <authorList>
            <person name="Hensen N."/>
            <person name="Bonometti L."/>
            <person name="Westerberg I."/>
            <person name="Brannstrom I.O."/>
            <person name="Guillou S."/>
            <person name="Cros-Aarteil S."/>
            <person name="Calhoun S."/>
            <person name="Haridas S."/>
            <person name="Kuo A."/>
            <person name="Mondo S."/>
            <person name="Pangilinan J."/>
            <person name="Riley R."/>
            <person name="LaButti K."/>
            <person name="Andreopoulos B."/>
            <person name="Lipzen A."/>
            <person name="Chen C."/>
            <person name="Yan M."/>
            <person name="Daum C."/>
            <person name="Ng V."/>
            <person name="Clum A."/>
            <person name="Steindorff A."/>
            <person name="Ohm R.A."/>
            <person name="Martin F."/>
            <person name="Silar P."/>
            <person name="Natvig D.O."/>
            <person name="Lalanne C."/>
            <person name="Gautier V."/>
            <person name="Ament-Velasquez S.L."/>
            <person name="Kruys A."/>
            <person name="Hutchinson M.I."/>
            <person name="Powell A.J."/>
            <person name="Barry K."/>
            <person name="Miller A.N."/>
            <person name="Grigoriev I.V."/>
            <person name="Debuchy R."/>
            <person name="Gladieux P."/>
            <person name="Hiltunen Thoren M."/>
            <person name="Johannesson H."/>
        </authorList>
    </citation>
    <scope>NUCLEOTIDE SEQUENCE</scope>
    <source>
        <strain evidence="2">CBS 626.80</strain>
    </source>
</reference>
<accession>A0AAN6P2F1</accession>
<proteinExistence type="predicted"/>
<feature type="compositionally biased region" description="Low complexity" evidence="1">
    <location>
        <begin position="82"/>
        <end position="93"/>
    </location>
</feature>
<organism evidence="2 3">
    <name type="scientific">Pseudoneurospora amorphoporcata</name>
    <dbReference type="NCBI Taxonomy" id="241081"/>
    <lineage>
        <taxon>Eukaryota</taxon>
        <taxon>Fungi</taxon>
        <taxon>Dikarya</taxon>
        <taxon>Ascomycota</taxon>
        <taxon>Pezizomycotina</taxon>
        <taxon>Sordariomycetes</taxon>
        <taxon>Sordariomycetidae</taxon>
        <taxon>Sordariales</taxon>
        <taxon>Sordariaceae</taxon>
        <taxon>Pseudoneurospora</taxon>
    </lineage>
</organism>
<dbReference type="AlphaFoldDB" id="A0AAN6P2F1"/>
<reference evidence="2" key="2">
    <citation type="submission" date="2023-06" db="EMBL/GenBank/DDBJ databases">
        <authorList>
            <consortium name="Lawrence Berkeley National Laboratory"/>
            <person name="Mondo S.J."/>
            <person name="Hensen N."/>
            <person name="Bonometti L."/>
            <person name="Westerberg I."/>
            <person name="Brannstrom I.O."/>
            <person name="Guillou S."/>
            <person name="Cros-Aarteil S."/>
            <person name="Calhoun S."/>
            <person name="Haridas S."/>
            <person name="Kuo A."/>
            <person name="Pangilinan J."/>
            <person name="Riley R."/>
            <person name="Labutti K."/>
            <person name="Andreopoulos B."/>
            <person name="Lipzen A."/>
            <person name="Chen C."/>
            <person name="Yanf M."/>
            <person name="Daum C."/>
            <person name="Ng V."/>
            <person name="Clum A."/>
            <person name="Steindorff A."/>
            <person name="Ohm R."/>
            <person name="Martin F."/>
            <person name="Silar P."/>
            <person name="Natvig D."/>
            <person name="Lalanne C."/>
            <person name="Gautier V."/>
            <person name="Ament-Velasquez S.L."/>
            <person name="Kruys A."/>
            <person name="Hutchinson M.I."/>
            <person name="Powell A.J."/>
            <person name="Barry K."/>
            <person name="Miller A.N."/>
            <person name="Grigoriev I.V."/>
            <person name="Debuchy R."/>
            <person name="Gladieux P."/>
            <person name="Thoren M.H."/>
            <person name="Johannesson H."/>
        </authorList>
    </citation>
    <scope>NUCLEOTIDE SEQUENCE</scope>
    <source>
        <strain evidence="2">CBS 626.80</strain>
    </source>
</reference>
<evidence type="ECO:0000313" key="3">
    <source>
        <dbReference type="Proteomes" id="UP001303222"/>
    </source>
</evidence>
<evidence type="ECO:0000256" key="1">
    <source>
        <dbReference type="SAM" id="MobiDB-lite"/>
    </source>
</evidence>
<comment type="caution">
    <text evidence="2">The sequence shown here is derived from an EMBL/GenBank/DDBJ whole genome shotgun (WGS) entry which is preliminary data.</text>
</comment>
<dbReference type="Proteomes" id="UP001303222">
    <property type="component" value="Unassembled WGS sequence"/>
</dbReference>
<dbReference type="EMBL" id="MU859091">
    <property type="protein sequence ID" value="KAK3954327.1"/>
    <property type="molecule type" value="Genomic_DNA"/>
</dbReference>
<keyword evidence="3" id="KW-1185">Reference proteome</keyword>
<evidence type="ECO:0000313" key="2">
    <source>
        <dbReference type="EMBL" id="KAK3954327.1"/>
    </source>
</evidence>
<name>A0AAN6P2F1_9PEZI</name>
<gene>
    <name evidence="2" type="ORF">QBC32DRAFT_312081</name>
</gene>
<feature type="region of interest" description="Disordered" evidence="1">
    <location>
        <begin position="74"/>
        <end position="97"/>
    </location>
</feature>
<protein>
    <submittedName>
        <fullName evidence="2">Uncharacterized protein</fullName>
    </submittedName>
</protein>
<sequence length="306" mass="34626">MEVPQPRGRPSTSLIVLITINPKQITLLTDFFESLPVLMPGEIPHKSDQPDKSHQPHQPRRRYYQCKLSLRFQRGKHHDRNPSSNPATPTTSSRVSGAGNQTYQLATALHGAHNRISFYGNLLHYFPALPPGELFTRYQTVILVAVQGFVHLPLDFGRPDPGCMWGAAQGWDGQYKYWDAPEKRPVDYSVIMMYNVKRKERKVAVTKGVTVNEAWVRQVMWMCGFEDDDAEPELGTMVEEDGKGKGTRVKGRKPVGEMMKTEVWNGTTEYLDAGDWQEVAAGVSRYELIRAALEELRGDVEGWLSP</sequence>